<sequence length="96" mass="10726">MVEKSLDLDGANARLDSALDRLERQLRETRQQLGTASELELKVQHLSKERSRLADELEKTTARATDIEKSAKQVSLRIMGAMEKVQMALNGESEAS</sequence>
<dbReference type="RefSeq" id="WP_284361736.1">
    <property type="nucleotide sequence ID" value="NZ_BSNI01000001.1"/>
</dbReference>
<organism evidence="2 3">
    <name type="scientific">Maritalea porphyrae</name>
    <dbReference type="NCBI Taxonomy" id="880732"/>
    <lineage>
        <taxon>Bacteria</taxon>
        <taxon>Pseudomonadati</taxon>
        <taxon>Pseudomonadota</taxon>
        <taxon>Alphaproteobacteria</taxon>
        <taxon>Hyphomicrobiales</taxon>
        <taxon>Devosiaceae</taxon>
        <taxon>Maritalea</taxon>
    </lineage>
</organism>
<name>A0ABQ5UM87_9HYPH</name>
<dbReference type="Proteomes" id="UP001161405">
    <property type="component" value="Unassembled WGS sequence"/>
</dbReference>
<dbReference type="EMBL" id="BSNI01000001">
    <property type="protein sequence ID" value="GLQ16242.1"/>
    <property type="molecule type" value="Genomic_DNA"/>
</dbReference>
<gene>
    <name evidence="2" type="ORF">GCM10007879_04910</name>
</gene>
<reference evidence="2" key="1">
    <citation type="journal article" date="2014" name="Int. J. Syst. Evol. Microbiol.">
        <title>Complete genome of a new Firmicutes species belonging to the dominant human colonic microbiota ('Ruminococcus bicirculans') reveals two chromosomes and a selective capacity to utilize plant glucans.</title>
        <authorList>
            <consortium name="NISC Comparative Sequencing Program"/>
            <person name="Wegmann U."/>
            <person name="Louis P."/>
            <person name="Goesmann A."/>
            <person name="Henrissat B."/>
            <person name="Duncan S.H."/>
            <person name="Flint H.J."/>
        </authorList>
    </citation>
    <scope>NUCLEOTIDE SEQUENCE</scope>
    <source>
        <strain evidence="2">NBRC 107169</strain>
    </source>
</reference>
<feature type="coiled-coil region" evidence="1">
    <location>
        <begin position="8"/>
        <end position="63"/>
    </location>
</feature>
<dbReference type="Pfam" id="PF13747">
    <property type="entry name" value="DUF4164"/>
    <property type="match status" value="1"/>
</dbReference>
<evidence type="ECO:0000313" key="2">
    <source>
        <dbReference type="EMBL" id="GLQ16242.1"/>
    </source>
</evidence>
<protein>
    <recommendedName>
        <fullName evidence="4">DUF4164 family protein</fullName>
    </recommendedName>
</protein>
<evidence type="ECO:0000313" key="3">
    <source>
        <dbReference type="Proteomes" id="UP001161405"/>
    </source>
</evidence>
<evidence type="ECO:0008006" key="4">
    <source>
        <dbReference type="Google" id="ProtNLM"/>
    </source>
</evidence>
<keyword evidence="3" id="KW-1185">Reference proteome</keyword>
<proteinExistence type="predicted"/>
<dbReference type="InterPro" id="IPR025310">
    <property type="entry name" value="DUF4164"/>
</dbReference>
<evidence type="ECO:0000256" key="1">
    <source>
        <dbReference type="SAM" id="Coils"/>
    </source>
</evidence>
<reference evidence="2" key="2">
    <citation type="submission" date="2023-01" db="EMBL/GenBank/DDBJ databases">
        <title>Draft genome sequence of Maritalea porphyrae strain NBRC 107169.</title>
        <authorList>
            <person name="Sun Q."/>
            <person name="Mori K."/>
        </authorList>
    </citation>
    <scope>NUCLEOTIDE SEQUENCE</scope>
    <source>
        <strain evidence="2">NBRC 107169</strain>
    </source>
</reference>
<accession>A0ABQ5UM87</accession>
<comment type="caution">
    <text evidence="2">The sequence shown here is derived from an EMBL/GenBank/DDBJ whole genome shotgun (WGS) entry which is preliminary data.</text>
</comment>
<keyword evidence="1" id="KW-0175">Coiled coil</keyword>